<evidence type="ECO:0000256" key="5">
    <source>
        <dbReference type="ARBA" id="ARBA00022692"/>
    </source>
</evidence>
<proteinExistence type="predicted"/>
<evidence type="ECO:0000256" key="1">
    <source>
        <dbReference type="ARBA" id="ARBA00001970"/>
    </source>
</evidence>
<keyword evidence="10 11" id="KW-0472">Membrane</keyword>
<dbReference type="EMBL" id="JAVFKY010000005">
    <property type="protein sequence ID" value="KAK5575500.1"/>
    <property type="molecule type" value="Genomic_DNA"/>
</dbReference>
<evidence type="ECO:0000256" key="6">
    <source>
        <dbReference type="ARBA" id="ARBA00022723"/>
    </source>
</evidence>
<dbReference type="Proteomes" id="UP001344447">
    <property type="component" value="Unassembled WGS sequence"/>
</dbReference>
<dbReference type="InterPro" id="IPR045150">
    <property type="entry name" value="CYB561D1/2"/>
</dbReference>
<evidence type="ECO:0000313" key="14">
    <source>
        <dbReference type="Proteomes" id="UP001344447"/>
    </source>
</evidence>
<dbReference type="Gene3D" id="1.20.120.1770">
    <property type="match status" value="1"/>
</dbReference>
<gene>
    <name evidence="13" type="ORF">RB653_006633</name>
</gene>
<dbReference type="GO" id="GO:0046872">
    <property type="term" value="F:metal ion binding"/>
    <property type="evidence" value="ECO:0007669"/>
    <property type="project" value="UniProtKB-KW"/>
</dbReference>
<keyword evidence="7" id="KW-0249">Electron transport</keyword>
<keyword evidence="5 11" id="KW-0812">Transmembrane</keyword>
<keyword evidence="6" id="KW-0479">Metal-binding</keyword>
<dbReference type="InterPro" id="IPR045266">
    <property type="entry name" value="DOH_DOMON"/>
</dbReference>
<evidence type="ECO:0000259" key="12">
    <source>
        <dbReference type="PROSITE" id="PS50939"/>
    </source>
</evidence>
<comment type="caution">
    <text evidence="13">The sequence shown here is derived from an EMBL/GenBank/DDBJ whole genome shotgun (WGS) entry which is preliminary data.</text>
</comment>
<evidence type="ECO:0000256" key="8">
    <source>
        <dbReference type="ARBA" id="ARBA00022989"/>
    </source>
</evidence>
<evidence type="ECO:0000256" key="10">
    <source>
        <dbReference type="ARBA" id="ARBA00023136"/>
    </source>
</evidence>
<dbReference type="GO" id="GO:0020037">
    <property type="term" value="F:heme binding"/>
    <property type="evidence" value="ECO:0007669"/>
    <property type="project" value="TreeGrafter"/>
</dbReference>
<reference evidence="13 14" key="1">
    <citation type="submission" date="2023-11" db="EMBL/GenBank/DDBJ databases">
        <title>Dfirmibasis_genome.</title>
        <authorList>
            <person name="Edelbroek B."/>
            <person name="Kjellin J."/>
            <person name="Jerlstrom-Hultqvist J."/>
            <person name="Soderbom F."/>
        </authorList>
    </citation>
    <scope>NUCLEOTIDE SEQUENCE [LARGE SCALE GENOMIC DNA]</scope>
    <source>
        <strain evidence="13 14">TNS-C-14</strain>
    </source>
</reference>
<evidence type="ECO:0000256" key="3">
    <source>
        <dbReference type="ARBA" id="ARBA00022448"/>
    </source>
</evidence>
<comment type="subcellular location">
    <subcellularLocation>
        <location evidence="2">Membrane</location>
        <topology evidence="2">Multi-pass membrane protein</topology>
    </subcellularLocation>
</comment>
<feature type="transmembrane region" description="Helical" evidence="11">
    <location>
        <begin position="177"/>
        <end position="201"/>
    </location>
</feature>
<feature type="transmembrane region" description="Helical" evidence="11">
    <location>
        <begin position="107"/>
        <end position="130"/>
    </location>
</feature>
<comment type="cofactor">
    <cofactor evidence="1">
        <name>heme b</name>
        <dbReference type="ChEBI" id="CHEBI:60344"/>
    </cofactor>
</comment>
<keyword evidence="9" id="KW-0408">Iron</keyword>
<dbReference type="InterPro" id="IPR006593">
    <property type="entry name" value="Cyt_b561/ferric_Rdtase_TM"/>
</dbReference>
<dbReference type="Pfam" id="PF03188">
    <property type="entry name" value="Cytochrom_B561"/>
    <property type="match status" value="1"/>
</dbReference>
<evidence type="ECO:0000313" key="13">
    <source>
        <dbReference type="EMBL" id="KAK5575500.1"/>
    </source>
</evidence>
<feature type="transmembrane region" description="Helical" evidence="11">
    <location>
        <begin position="244"/>
        <end position="262"/>
    </location>
</feature>
<feature type="transmembrane region" description="Helical" evidence="11">
    <location>
        <begin position="213"/>
        <end position="232"/>
    </location>
</feature>
<evidence type="ECO:0000256" key="4">
    <source>
        <dbReference type="ARBA" id="ARBA00022617"/>
    </source>
</evidence>
<evidence type="ECO:0000256" key="7">
    <source>
        <dbReference type="ARBA" id="ARBA00022982"/>
    </source>
</evidence>
<keyword evidence="8 11" id="KW-1133">Transmembrane helix</keyword>
<keyword evidence="14" id="KW-1185">Reference proteome</keyword>
<dbReference type="PANTHER" id="PTHR15422:SF37">
    <property type="entry name" value="CARBOHYDRATE-BINDING DOMAIN-CONTAINING PROTEIN"/>
    <property type="match status" value="1"/>
</dbReference>
<dbReference type="PROSITE" id="PS50939">
    <property type="entry name" value="CYTOCHROME_B561"/>
    <property type="match status" value="1"/>
</dbReference>
<dbReference type="PANTHER" id="PTHR15422">
    <property type="entry name" value="OS05G0565100 PROTEIN"/>
    <property type="match status" value="1"/>
</dbReference>
<dbReference type="CDD" id="cd09631">
    <property type="entry name" value="DOMON_DOH"/>
    <property type="match status" value="1"/>
</dbReference>
<keyword evidence="3" id="KW-0813">Transport</keyword>
<dbReference type="SMART" id="SM00665">
    <property type="entry name" value="B561"/>
    <property type="match status" value="1"/>
</dbReference>
<accession>A0AAN7TU98</accession>
<feature type="transmembrane region" description="Helical" evidence="11">
    <location>
        <begin position="142"/>
        <end position="165"/>
    </location>
</feature>
<feature type="domain" description="Cytochrome b561" evidence="12">
    <location>
        <begin position="64"/>
        <end position="272"/>
    </location>
</feature>
<dbReference type="AlphaFoldDB" id="A0AAN7TU98"/>
<name>A0AAN7TU98_9MYCE</name>
<evidence type="ECO:0000256" key="2">
    <source>
        <dbReference type="ARBA" id="ARBA00004141"/>
    </source>
</evidence>
<evidence type="ECO:0000256" key="11">
    <source>
        <dbReference type="SAM" id="Phobius"/>
    </source>
</evidence>
<dbReference type="GO" id="GO:0140575">
    <property type="term" value="F:transmembrane monodehydroascorbate reductase activity"/>
    <property type="evidence" value="ECO:0007669"/>
    <property type="project" value="InterPro"/>
</dbReference>
<keyword evidence="4" id="KW-0349">Heme</keyword>
<dbReference type="CDD" id="cd08760">
    <property type="entry name" value="Cyt_b561_FRRS1_like"/>
    <property type="match status" value="1"/>
</dbReference>
<evidence type="ECO:0000256" key="9">
    <source>
        <dbReference type="ARBA" id="ARBA00023004"/>
    </source>
</evidence>
<sequence length="299" mass="34274">MSDMVVTSTQKSKKPSYDTIVGGTNDILTSYGYQTSDYTYIKFTRKLVTGDLIGDRDLFVDGRMTNFIWAKGSSQNLTYHGQNNRGEISIDLSGKVSTKINDSKEVYLYWHIALMLGSFLILMPFGIFVARYMRHYHYWFPLHYLLLGSAFTFSIVAFILAFMMTSDRKFSADVLHAWFGLFTIILMCIVVIGGVMSHLMWKPDRKKTPIFPDIIHAFLARFTYLLALVSIWSGLNTFSIPKEFSIVLGLVISLFFGLVIFLEIYKKRYPNSVGDHGYDKKDIVLDDRNRTNSTININN</sequence>
<dbReference type="GO" id="GO:0016020">
    <property type="term" value="C:membrane"/>
    <property type="evidence" value="ECO:0007669"/>
    <property type="project" value="UniProtKB-SubCell"/>
</dbReference>
<organism evidence="13 14">
    <name type="scientific">Dictyostelium firmibasis</name>
    <dbReference type="NCBI Taxonomy" id="79012"/>
    <lineage>
        <taxon>Eukaryota</taxon>
        <taxon>Amoebozoa</taxon>
        <taxon>Evosea</taxon>
        <taxon>Eumycetozoa</taxon>
        <taxon>Dictyostelia</taxon>
        <taxon>Dictyosteliales</taxon>
        <taxon>Dictyosteliaceae</taxon>
        <taxon>Dictyostelium</taxon>
    </lineage>
</organism>
<protein>
    <recommendedName>
        <fullName evidence="12">Cytochrome b561 domain-containing protein</fullName>
    </recommendedName>
</protein>